<name>A0A1I7WKJ1_HETBA</name>
<evidence type="ECO:0000313" key="1">
    <source>
        <dbReference type="Proteomes" id="UP000095283"/>
    </source>
</evidence>
<evidence type="ECO:0000313" key="2">
    <source>
        <dbReference type="WBParaSite" id="Hba_05482"/>
    </source>
</evidence>
<dbReference type="WBParaSite" id="Hba_05482">
    <property type="protein sequence ID" value="Hba_05482"/>
    <property type="gene ID" value="Hba_05482"/>
</dbReference>
<proteinExistence type="predicted"/>
<organism evidence="1 2">
    <name type="scientific">Heterorhabditis bacteriophora</name>
    <name type="common">Entomopathogenic nematode worm</name>
    <dbReference type="NCBI Taxonomy" id="37862"/>
    <lineage>
        <taxon>Eukaryota</taxon>
        <taxon>Metazoa</taxon>
        <taxon>Ecdysozoa</taxon>
        <taxon>Nematoda</taxon>
        <taxon>Chromadorea</taxon>
        <taxon>Rhabditida</taxon>
        <taxon>Rhabditina</taxon>
        <taxon>Rhabditomorpha</taxon>
        <taxon>Strongyloidea</taxon>
        <taxon>Heterorhabditidae</taxon>
        <taxon>Heterorhabditis</taxon>
    </lineage>
</organism>
<dbReference type="Proteomes" id="UP000095283">
    <property type="component" value="Unplaced"/>
</dbReference>
<protein>
    <submittedName>
        <fullName evidence="2">Cadherin_pro domain-containing protein</fullName>
    </submittedName>
</protein>
<accession>A0A1I7WKJ1</accession>
<reference evidence="2" key="1">
    <citation type="submission" date="2016-11" db="UniProtKB">
        <authorList>
            <consortium name="WormBaseParasite"/>
        </authorList>
    </citation>
    <scope>IDENTIFICATION</scope>
</reference>
<keyword evidence="1" id="KW-1185">Reference proteome</keyword>
<sequence length="108" mass="11964">MARGFLLNNISKGRVLAFSDAGLNDEKKFNLDGPDGFISYWRDLRKKRSKTTPPSHKLQHKGLVSEQNNSPYDLAVSVTGPKFHVKSLGNISSVKFMPTAGSCLQLRT</sequence>
<dbReference type="AlphaFoldDB" id="A0A1I7WKJ1"/>